<sequence>MASRGKTETEILEKNLYSQLDRLIDQLKDIEESKDDMSDEEYTEQKQETLEQLKELNASVAKFKEGNLSLVDQMNAIQLAIQAAVSNAFQTPEVIQMFAKKEKPQLHQRLADLDERIKLGQVADMKSALRQKLEILYALQKLGEKLTDDQNHFLVSNSNTTMKEFEIASINISTGLLNVAGNQIQEAKN</sequence>
<evidence type="ECO:0000313" key="4">
    <source>
        <dbReference type="EMBL" id="RNA28794.1"/>
    </source>
</evidence>
<feature type="domain" description="Beta-catenin-interacting ICAT" evidence="3">
    <location>
        <begin position="117"/>
        <end position="187"/>
    </location>
</feature>
<feature type="coiled-coil region" evidence="2">
    <location>
        <begin position="13"/>
        <end position="66"/>
    </location>
</feature>
<comment type="caution">
    <text evidence="4">The sequence shown here is derived from an EMBL/GenBank/DDBJ whole genome shotgun (WGS) entry which is preliminary data.</text>
</comment>
<name>A0A3M7RZ06_BRAPC</name>
<dbReference type="InterPro" id="IPR009428">
    <property type="entry name" value="ICAT_dom"/>
</dbReference>
<evidence type="ECO:0000313" key="5">
    <source>
        <dbReference type="Proteomes" id="UP000276133"/>
    </source>
</evidence>
<dbReference type="InterPro" id="IPR040065">
    <property type="entry name" value="LZIC"/>
</dbReference>
<accession>A0A3M7RZ06</accession>
<organism evidence="4 5">
    <name type="scientific">Brachionus plicatilis</name>
    <name type="common">Marine rotifer</name>
    <name type="synonym">Brachionus muelleri</name>
    <dbReference type="NCBI Taxonomy" id="10195"/>
    <lineage>
        <taxon>Eukaryota</taxon>
        <taxon>Metazoa</taxon>
        <taxon>Spiralia</taxon>
        <taxon>Gnathifera</taxon>
        <taxon>Rotifera</taxon>
        <taxon>Eurotatoria</taxon>
        <taxon>Monogononta</taxon>
        <taxon>Pseudotrocha</taxon>
        <taxon>Ploima</taxon>
        <taxon>Brachionidae</taxon>
        <taxon>Brachionus</taxon>
    </lineage>
</organism>
<keyword evidence="5" id="KW-1185">Reference proteome</keyword>
<dbReference type="InterPro" id="IPR036911">
    <property type="entry name" value="ICAT_sf"/>
</dbReference>
<dbReference type="PANTHER" id="PTHR16505:SF8">
    <property type="entry name" value="PROTEIN LZIC"/>
    <property type="match status" value="1"/>
</dbReference>
<dbReference type="PANTHER" id="PTHR16505">
    <property type="entry name" value="PROTEIN LZIC"/>
    <property type="match status" value="1"/>
</dbReference>
<protein>
    <recommendedName>
        <fullName evidence="3">Beta-catenin-interacting ICAT domain-containing protein</fullName>
    </recommendedName>
</protein>
<dbReference type="GO" id="GO:0008013">
    <property type="term" value="F:beta-catenin binding"/>
    <property type="evidence" value="ECO:0007669"/>
    <property type="project" value="InterPro"/>
</dbReference>
<dbReference type="EMBL" id="REGN01002340">
    <property type="protein sequence ID" value="RNA28794.1"/>
    <property type="molecule type" value="Genomic_DNA"/>
</dbReference>
<evidence type="ECO:0000256" key="1">
    <source>
        <dbReference type="ARBA" id="ARBA00006505"/>
    </source>
</evidence>
<keyword evidence="2" id="KW-0175">Coiled coil</keyword>
<dbReference type="SUPFAM" id="SSF81730">
    <property type="entry name" value="beta-catenin-interacting protein ICAT"/>
    <property type="match status" value="1"/>
</dbReference>
<proteinExistence type="inferred from homology"/>
<evidence type="ECO:0000256" key="2">
    <source>
        <dbReference type="SAM" id="Coils"/>
    </source>
</evidence>
<dbReference type="Gene3D" id="1.10.10.490">
    <property type="entry name" value="Beta-catenin-interacting ICAT"/>
    <property type="match status" value="1"/>
</dbReference>
<reference evidence="4 5" key="1">
    <citation type="journal article" date="2018" name="Sci. Rep.">
        <title>Genomic signatures of local adaptation to the degree of environmental predictability in rotifers.</title>
        <authorList>
            <person name="Franch-Gras L."/>
            <person name="Hahn C."/>
            <person name="Garcia-Roger E.M."/>
            <person name="Carmona M.J."/>
            <person name="Serra M."/>
            <person name="Gomez A."/>
        </authorList>
    </citation>
    <scope>NUCLEOTIDE SEQUENCE [LARGE SCALE GENOMIC DNA]</scope>
    <source>
        <strain evidence="4">HYR1</strain>
    </source>
</reference>
<dbReference type="AlphaFoldDB" id="A0A3M7RZ06"/>
<dbReference type="Proteomes" id="UP000276133">
    <property type="component" value="Unassembled WGS sequence"/>
</dbReference>
<gene>
    <name evidence="4" type="ORF">BpHYR1_007028</name>
</gene>
<dbReference type="Pfam" id="PF06384">
    <property type="entry name" value="ICAT"/>
    <property type="match status" value="1"/>
</dbReference>
<comment type="similarity">
    <text evidence="1">Belongs to the CTNNBIP1 family.</text>
</comment>
<evidence type="ECO:0000259" key="3">
    <source>
        <dbReference type="Pfam" id="PF06384"/>
    </source>
</evidence>
<dbReference type="OrthoDB" id="10262856at2759"/>
<dbReference type="STRING" id="10195.A0A3M7RZ06"/>